<evidence type="ECO:0000256" key="6">
    <source>
        <dbReference type="SAM" id="SignalP"/>
    </source>
</evidence>
<gene>
    <name evidence="8" type="ORF">FMM05_03530</name>
</gene>
<comment type="caution">
    <text evidence="8">The sequence shown here is derived from an EMBL/GenBank/DDBJ whole genome shotgun (WGS) entry which is preliminary data.</text>
</comment>
<dbReference type="OrthoDB" id="9807055at2"/>
<evidence type="ECO:0000313" key="8">
    <source>
        <dbReference type="EMBL" id="TRW26464.1"/>
    </source>
</evidence>
<evidence type="ECO:0000256" key="3">
    <source>
        <dbReference type="ARBA" id="ARBA00022801"/>
    </source>
</evidence>
<dbReference type="EMBL" id="VJVZ01000002">
    <property type="protein sequence ID" value="TRW26464.1"/>
    <property type="molecule type" value="Genomic_DNA"/>
</dbReference>
<dbReference type="GO" id="GO:0006508">
    <property type="term" value="P:proteolysis"/>
    <property type="evidence" value="ECO:0007669"/>
    <property type="project" value="UniProtKB-KW"/>
</dbReference>
<evidence type="ECO:0000256" key="2">
    <source>
        <dbReference type="ARBA" id="ARBA00022670"/>
    </source>
</evidence>
<dbReference type="Proteomes" id="UP000320643">
    <property type="component" value="Unassembled WGS sequence"/>
</dbReference>
<feature type="compositionally biased region" description="Low complexity" evidence="5">
    <location>
        <begin position="83"/>
        <end position="92"/>
    </location>
</feature>
<dbReference type="Pfam" id="PF00877">
    <property type="entry name" value="NLPC_P60"/>
    <property type="match status" value="1"/>
</dbReference>
<sequence length="247" mass="26808">MRNLQSLPLLLLLLSFGAKAQIVTSKKEAQQKGTYAYNETAVNSPAQAIAAQKAAATSQVLFLDNDVVVVDEQPAKVKEKTKGGPNKPVAPAAKKKKRLVVNDAPDPDFVPSPTENYFAAQIVNNAMQFEGVRYRGGGTTPAGMDCSGMVYATFQIFDITLPRSSADMAATAGREIDLKEVKKGDLLFFDNNPGRRRINHVGLVTEVTDDGEVKFIHSSTSHGVMVSSMSEPYNSRTFVQANRVIEE</sequence>
<keyword evidence="4" id="KW-0788">Thiol protease</keyword>
<dbReference type="InterPro" id="IPR051202">
    <property type="entry name" value="Peptidase_C40"/>
</dbReference>
<feature type="chain" id="PRO_5021796412" evidence="6">
    <location>
        <begin position="21"/>
        <end position="247"/>
    </location>
</feature>
<dbReference type="InterPro" id="IPR000064">
    <property type="entry name" value="NLP_P60_dom"/>
</dbReference>
<evidence type="ECO:0000256" key="5">
    <source>
        <dbReference type="SAM" id="MobiDB-lite"/>
    </source>
</evidence>
<organism evidence="8 9">
    <name type="scientific">Flavobacterium zepuense</name>
    <dbReference type="NCBI Taxonomy" id="2593302"/>
    <lineage>
        <taxon>Bacteria</taxon>
        <taxon>Pseudomonadati</taxon>
        <taxon>Bacteroidota</taxon>
        <taxon>Flavobacteriia</taxon>
        <taxon>Flavobacteriales</taxon>
        <taxon>Flavobacteriaceae</taxon>
        <taxon>Flavobacterium</taxon>
    </lineage>
</organism>
<reference evidence="8 9" key="1">
    <citation type="submission" date="2019-07" db="EMBL/GenBank/DDBJ databases">
        <title>Flavobacterium sp. nov., isolated from glacier ice.</title>
        <authorList>
            <person name="Liu Q."/>
            <person name="Xin Y.-H."/>
        </authorList>
    </citation>
    <scope>NUCLEOTIDE SEQUENCE [LARGE SCALE GENOMIC DNA]</scope>
    <source>
        <strain evidence="8 9">ZT4R6</strain>
    </source>
</reference>
<protein>
    <submittedName>
        <fullName evidence="8">NlpC/P60 family protein</fullName>
    </submittedName>
</protein>
<evidence type="ECO:0000256" key="1">
    <source>
        <dbReference type="ARBA" id="ARBA00007074"/>
    </source>
</evidence>
<feature type="domain" description="NlpC/P60" evidence="7">
    <location>
        <begin position="116"/>
        <end position="245"/>
    </location>
</feature>
<feature type="region of interest" description="Disordered" evidence="5">
    <location>
        <begin position="77"/>
        <end position="97"/>
    </location>
</feature>
<evidence type="ECO:0000259" key="7">
    <source>
        <dbReference type="PROSITE" id="PS51935"/>
    </source>
</evidence>
<feature type="signal peptide" evidence="6">
    <location>
        <begin position="1"/>
        <end position="20"/>
    </location>
</feature>
<dbReference type="GO" id="GO:0008234">
    <property type="term" value="F:cysteine-type peptidase activity"/>
    <property type="evidence" value="ECO:0007669"/>
    <property type="project" value="UniProtKB-KW"/>
</dbReference>
<dbReference type="InterPro" id="IPR038765">
    <property type="entry name" value="Papain-like_cys_pep_sf"/>
</dbReference>
<dbReference type="PROSITE" id="PS51935">
    <property type="entry name" value="NLPC_P60"/>
    <property type="match status" value="1"/>
</dbReference>
<proteinExistence type="inferred from homology"/>
<comment type="similarity">
    <text evidence="1">Belongs to the peptidase C40 family.</text>
</comment>
<keyword evidence="3" id="KW-0378">Hydrolase</keyword>
<keyword evidence="6" id="KW-0732">Signal</keyword>
<evidence type="ECO:0000313" key="9">
    <source>
        <dbReference type="Proteomes" id="UP000320643"/>
    </source>
</evidence>
<dbReference type="PANTHER" id="PTHR47053:SF1">
    <property type="entry name" value="MUREIN DD-ENDOPEPTIDASE MEPH-RELATED"/>
    <property type="match status" value="1"/>
</dbReference>
<evidence type="ECO:0000256" key="4">
    <source>
        <dbReference type="ARBA" id="ARBA00022807"/>
    </source>
</evidence>
<dbReference type="SUPFAM" id="SSF54001">
    <property type="entry name" value="Cysteine proteinases"/>
    <property type="match status" value="1"/>
</dbReference>
<name>A0A552V7M8_9FLAO</name>
<keyword evidence="9" id="KW-1185">Reference proteome</keyword>
<dbReference type="PANTHER" id="PTHR47053">
    <property type="entry name" value="MUREIN DD-ENDOPEPTIDASE MEPH-RELATED"/>
    <property type="match status" value="1"/>
</dbReference>
<keyword evidence="2" id="KW-0645">Protease</keyword>
<dbReference type="Gene3D" id="3.90.1720.10">
    <property type="entry name" value="endopeptidase domain like (from Nostoc punctiforme)"/>
    <property type="match status" value="1"/>
</dbReference>
<accession>A0A552V7M8</accession>
<dbReference type="AlphaFoldDB" id="A0A552V7M8"/>
<dbReference type="RefSeq" id="WP_143371967.1">
    <property type="nucleotide sequence ID" value="NZ_VJVZ01000002.1"/>
</dbReference>